<dbReference type="NCBIfam" id="NF008746">
    <property type="entry name" value="PRK11779.1"/>
    <property type="match status" value="1"/>
</dbReference>
<keyword evidence="8" id="KW-0269">Exonuclease</keyword>
<evidence type="ECO:0000256" key="2">
    <source>
        <dbReference type="ARBA" id="ARBA00012108"/>
    </source>
</evidence>
<organism evidence="18 19">
    <name type="scientific">Xanthomonas oryzae pv. oryzae (strain KACC10331 / KXO85)</name>
    <dbReference type="NCBI Taxonomy" id="291331"/>
    <lineage>
        <taxon>Bacteria</taxon>
        <taxon>Pseudomonadati</taxon>
        <taxon>Pseudomonadota</taxon>
        <taxon>Gammaproteobacteria</taxon>
        <taxon>Lysobacterales</taxon>
        <taxon>Lysobacteraceae</taxon>
        <taxon>Xanthomonas</taxon>
    </lineage>
</organism>
<feature type="binding site" evidence="15">
    <location>
        <position position="201"/>
    </location>
    <ligand>
        <name>Mg(2+)</name>
        <dbReference type="ChEBI" id="CHEBI:18420"/>
        <label>2</label>
    </ligand>
</feature>
<dbReference type="Pfam" id="PF26016">
    <property type="entry name" value="ExoI_C"/>
    <property type="match status" value="1"/>
</dbReference>
<evidence type="ECO:0000256" key="5">
    <source>
        <dbReference type="ARBA" id="ARBA00022723"/>
    </source>
</evidence>
<dbReference type="PANTHER" id="PTHR11046">
    <property type="entry name" value="OLIGORIBONUCLEASE, MITOCHONDRIAL"/>
    <property type="match status" value="1"/>
</dbReference>
<keyword evidence="6" id="KW-0227">DNA damage</keyword>
<evidence type="ECO:0000256" key="12">
    <source>
        <dbReference type="ARBA" id="ARBA00031220"/>
    </source>
</evidence>
<comment type="catalytic activity">
    <reaction evidence="1">
        <text>Exonucleolytic cleavage in the 3'- to 5'-direction to yield nucleoside 5'-phosphates.</text>
        <dbReference type="EC" id="3.1.11.1"/>
    </reaction>
</comment>
<dbReference type="HOGENOM" id="CLU_043508_1_1_6"/>
<protein>
    <recommendedName>
        <fullName evidence="3">Exodeoxyribonuclease I</fullName>
        <ecNumber evidence="2">3.1.11.1</ecNumber>
    </recommendedName>
    <alternativeName>
        <fullName evidence="12">DNA deoxyribophosphodiesterase</fullName>
    </alternativeName>
</protein>
<evidence type="ECO:0000256" key="9">
    <source>
        <dbReference type="ARBA" id="ARBA00022842"/>
    </source>
</evidence>
<dbReference type="Pfam" id="PF00929">
    <property type="entry name" value="RNase_T"/>
    <property type="match status" value="1"/>
</dbReference>
<dbReference type="InterPro" id="IPR023607">
    <property type="entry name" value="Exodeoxyribonuclease_I"/>
</dbReference>
<dbReference type="InterPro" id="IPR012337">
    <property type="entry name" value="RNaseH-like_sf"/>
</dbReference>
<sequence length="502" mass="57118">MILGGNGSAYAARCASGCRTCMPDSFLFYDLETFGQDPRRTRIAQFAAVRTDAQLRVIEEPISFFVQPADDLLPSPYATMVTAITPQHALREGVTEAEAFARIAEQMSRPQTCTLGYNSIRFDDEFVRCGLFRNFYDPYEREWRGGNSRWDLLDVLRMVHALRPDGIVWPQREDGATSFKLEHLASANDVREGDAHEALSDVYATIGMARKFQQHQPKLWDYALRLRDKRFAATLLDVIAMQPVLHISQRYPASRLCAAAVLPLTRHPRIDSRVIVFDLEGDPDVLLRLSPDEIADRLYIRAADLPEGERRIPLKEVHLNKSPALVAWQHLRAADFERLGVDQDAVLAKAARMRELGPELAEKVRQVYGSERAPAAATNDADASLYDGFLAEGDKRLLAQVRTSAPAELCALESRFRDPRLIELLFRYRARNWPQTLSFDEQERWNAYRRQRLLEDRGLGEVTLEQYNAQIVDLRRAHPDDATKQALLDQLAAWGLDLQRTL</sequence>
<dbReference type="FunFam" id="3.30.420.10:FF:000033">
    <property type="entry name" value="Exodeoxyribonuclease I"/>
    <property type="match status" value="1"/>
</dbReference>
<dbReference type="FunFam" id="1.20.1280.70:FF:000001">
    <property type="entry name" value="Exodeoxyribonuclease I"/>
    <property type="match status" value="1"/>
</dbReference>
<dbReference type="PROSITE" id="PS51785">
    <property type="entry name" value="EXOI_C"/>
    <property type="match status" value="1"/>
</dbReference>
<dbReference type="GO" id="GO:0006281">
    <property type="term" value="P:DNA repair"/>
    <property type="evidence" value="ECO:0007669"/>
    <property type="project" value="UniProtKB-KW"/>
</dbReference>
<evidence type="ECO:0000256" key="1">
    <source>
        <dbReference type="ARBA" id="ARBA00000563"/>
    </source>
</evidence>
<dbReference type="SMART" id="SM00479">
    <property type="entry name" value="EXOIII"/>
    <property type="match status" value="1"/>
</dbReference>
<dbReference type="GO" id="GO:0000175">
    <property type="term" value="F:3'-5'-RNA exonuclease activity"/>
    <property type="evidence" value="ECO:0007669"/>
    <property type="project" value="InterPro"/>
</dbReference>
<dbReference type="InterPro" id="IPR036397">
    <property type="entry name" value="RNaseH_sf"/>
</dbReference>
<evidence type="ECO:0000259" key="16">
    <source>
        <dbReference type="PROSITE" id="PS51784"/>
    </source>
</evidence>
<dbReference type="GO" id="GO:0008310">
    <property type="term" value="F:single-stranded DNA 3'-5' DNA exonuclease activity"/>
    <property type="evidence" value="ECO:0007669"/>
    <property type="project" value="UniProtKB-EC"/>
</dbReference>
<dbReference type="STRING" id="291331.XOO2430"/>
<dbReference type="InterPro" id="IPR038649">
    <property type="entry name" value="EXOI_SH3_sf"/>
</dbReference>
<keyword evidence="11" id="KW-0234">DNA repair</keyword>
<evidence type="ECO:0000256" key="6">
    <source>
        <dbReference type="ARBA" id="ARBA00022763"/>
    </source>
</evidence>
<dbReference type="InterPro" id="IPR022894">
    <property type="entry name" value="Oligoribonuclease"/>
</dbReference>
<keyword evidence="10" id="KW-0238">DNA-binding</keyword>
<evidence type="ECO:0000256" key="3">
    <source>
        <dbReference type="ARBA" id="ARBA00019900"/>
    </source>
</evidence>
<dbReference type="GO" id="GO:0003677">
    <property type="term" value="F:DNA binding"/>
    <property type="evidence" value="ECO:0007669"/>
    <property type="project" value="UniProtKB-KW"/>
</dbReference>
<evidence type="ECO:0000256" key="8">
    <source>
        <dbReference type="ARBA" id="ARBA00022839"/>
    </source>
</evidence>
<dbReference type="Gene3D" id="1.20.1280.70">
    <property type="entry name" value="Exonuclease ExoI, domain 3"/>
    <property type="match status" value="1"/>
</dbReference>
<dbReference type="InterPro" id="IPR058561">
    <property type="entry name" value="Exonuc_1_C"/>
</dbReference>
<dbReference type="PROSITE" id="PS51784">
    <property type="entry name" value="EXOI_SH3"/>
    <property type="match status" value="1"/>
</dbReference>
<dbReference type="InterPro" id="IPR013620">
    <property type="entry name" value="Exonuc_1_SH3"/>
</dbReference>
<dbReference type="Gene3D" id="1.10.287.1240">
    <property type="match status" value="1"/>
</dbReference>
<evidence type="ECO:0000256" key="4">
    <source>
        <dbReference type="ARBA" id="ARBA00022722"/>
    </source>
</evidence>
<keyword evidence="9 15" id="KW-0460">Magnesium</keyword>
<feature type="domain" description="ExoI SH3-like" evidence="16">
    <location>
        <begin position="217"/>
        <end position="372"/>
    </location>
</feature>
<dbReference type="CDD" id="cd06138">
    <property type="entry name" value="ExoI_N"/>
    <property type="match status" value="1"/>
</dbReference>
<dbReference type="EMBL" id="AE013598">
    <property type="protein sequence ID" value="AAW75684.1"/>
    <property type="molecule type" value="Genomic_DNA"/>
</dbReference>
<comment type="subunit">
    <text evidence="13">Monomer. Interacts with ssb (via C-terminus); this interaction stimulates the exonuclease activity by recruiting the enzyme to its substrate.</text>
</comment>
<evidence type="ECO:0000313" key="19">
    <source>
        <dbReference type="Proteomes" id="UP000006735"/>
    </source>
</evidence>
<dbReference type="PIRSF" id="PIRSF000977">
    <property type="entry name" value="Exodeoxyribonuclease_I"/>
    <property type="match status" value="1"/>
</dbReference>
<dbReference type="Proteomes" id="UP000006735">
    <property type="component" value="Chromosome"/>
</dbReference>
<dbReference type="PANTHER" id="PTHR11046:SF11">
    <property type="entry name" value="EXODEOXYRIBONUCLEASE I"/>
    <property type="match status" value="1"/>
</dbReference>
<evidence type="ECO:0000256" key="15">
    <source>
        <dbReference type="PIRSR" id="PIRSR000977-2"/>
    </source>
</evidence>
<dbReference type="KEGG" id="xoo:XOO2430"/>
<dbReference type="SUPFAM" id="SSF53098">
    <property type="entry name" value="Ribonuclease H-like"/>
    <property type="match status" value="1"/>
</dbReference>
<dbReference type="Gene3D" id="3.30.1520.20">
    <property type="entry name" value="Exonuclease ExoI, domain 2"/>
    <property type="match status" value="1"/>
</dbReference>
<name>Q5H037_XANOR</name>
<evidence type="ECO:0000256" key="11">
    <source>
        <dbReference type="ARBA" id="ARBA00023204"/>
    </source>
</evidence>
<accession>Q5H037</accession>
<dbReference type="Pfam" id="PF08411">
    <property type="entry name" value="ExoI_SH3"/>
    <property type="match status" value="1"/>
</dbReference>
<evidence type="ECO:0000256" key="7">
    <source>
        <dbReference type="ARBA" id="ARBA00022801"/>
    </source>
</evidence>
<dbReference type="EC" id="3.1.11.1" evidence="2"/>
<reference evidence="18 19" key="1">
    <citation type="journal article" date="2005" name="Nucleic Acids Res.">
        <title>The genome sequence of Xanthomonas oryzae pathovar oryzae KACC10331, the bacterial blight pathogen of rice.</title>
        <authorList>
            <person name="Lee B.M."/>
            <person name="Park Y.J."/>
            <person name="Park D.S."/>
            <person name="Kang H.W."/>
            <person name="Kim J.G."/>
            <person name="Song E.S."/>
            <person name="Park I.C."/>
            <person name="Yoon U.H."/>
            <person name="Hahn J.H."/>
            <person name="Koo B.S."/>
            <person name="Lee G.B."/>
            <person name="Kim H."/>
            <person name="Park H.S."/>
            <person name="Yoon K.O."/>
            <person name="Kim J.H."/>
            <person name="Jung C.H."/>
            <person name="Koh N.H."/>
            <person name="Seo J.S."/>
            <person name="Go S.J."/>
        </authorList>
    </citation>
    <scope>NUCLEOTIDE SEQUENCE [LARGE SCALE GENOMIC DNA]</scope>
    <source>
        <strain evidence="19">KACC10331 / KXO85</strain>
    </source>
</reference>
<gene>
    <name evidence="18" type="primary">sbcB</name>
    <name evidence="18" type="ordered locus">XOO2430</name>
</gene>
<evidence type="ECO:0000256" key="10">
    <source>
        <dbReference type="ARBA" id="ARBA00023125"/>
    </source>
</evidence>
<feature type="binding site" evidence="14">
    <location>
        <position position="32"/>
    </location>
    <ligand>
        <name>substrate</name>
    </ligand>
</feature>
<dbReference type="InterPro" id="IPR013520">
    <property type="entry name" value="Ribonucl_H"/>
</dbReference>
<comment type="cofactor">
    <cofactor evidence="15">
        <name>Mg(2+)</name>
        <dbReference type="ChEBI" id="CHEBI:18420"/>
    </cofactor>
    <text evidence="15">Binds 2 Mg(2+) ions per monomer.</text>
</comment>
<evidence type="ECO:0000256" key="14">
    <source>
        <dbReference type="PIRSR" id="PIRSR000977-1"/>
    </source>
</evidence>
<keyword evidence="4" id="KW-0540">Nuclease</keyword>
<evidence type="ECO:0000259" key="17">
    <source>
        <dbReference type="PROSITE" id="PS51785"/>
    </source>
</evidence>
<proteinExistence type="predicted"/>
<dbReference type="Gene3D" id="3.30.420.10">
    <property type="entry name" value="Ribonuclease H-like superfamily/Ribonuclease H"/>
    <property type="match status" value="1"/>
</dbReference>
<feature type="binding site" evidence="15">
    <location>
        <position position="30"/>
    </location>
    <ligand>
        <name>Mg(2+)</name>
        <dbReference type="ChEBI" id="CHEBI:18420"/>
        <label>1</label>
    </ligand>
</feature>
<feature type="domain" description="ExoI C-terminal" evidence="17">
    <location>
        <begin position="377"/>
        <end position="499"/>
    </location>
</feature>
<keyword evidence="7" id="KW-0378">Hydrolase</keyword>
<evidence type="ECO:0000256" key="13">
    <source>
        <dbReference type="ARBA" id="ARBA00046792"/>
    </source>
</evidence>
<dbReference type="InterPro" id="IPR034747">
    <property type="entry name" value="EXOI_SH3"/>
</dbReference>
<dbReference type="AlphaFoldDB" id="Q5H037"/>
<keyword evidence="5 15" id="KW-0479">Metal-binding</keyword>
<feature type="binding site" evidence="14">
    <location>
        <position position="180"/>
    </location>
    <ligand>
        <name>substrate</name>
    </ligand>
</feature>
<feature type="binding site" evidence="15">
    <location>
        <position position="32"/>
    </location>
    <ligand>
        <name>Mg(2+)</name>
        <dbReference type="ChEBI" id="CHEBI:18420"/>
        <label>2</label>
    </ligand>
</feature>
<evidence type="ECO:0000313" key="18">
    <source>
        <dbReference type="EMBL" id="AAW75684.1"/>
    </source>
</evidence>
<keyword evidence="19" id="KW-1185">Reference proteome</keyword>
<dbReference type="GO" id="GO:0046872">
    <property type="term" value="F:metal ion binding"/>
    <property type="evidence" value="ECO:0007669"/>
    <property type="project" value="UniProtKB-KW"/>
</dbReference>